<protein>
    <submittedName>
        <fullName evidence="1">Uncharacterized protein</fullName>
    </submittedName>
</protein>
<organism evidence="1 2">
    <name type="scientific">Sinorhizobium mexicanum</name>
    <dbReference type="NCBI Taxonomy" id="375549"/>
    <lineage>
        <taxon>Bacteria</taxon>
        <taxon>Pseudomonadati</taxon>
        <taxon>Pseudomonadota</taxon>
        <taxon>Alphaproteobacteria</taxon>
        <taxon>Hyphomicrobiales</taxon>
        <taxon>Rhizobiaceae</taxon>
        <taxon>Sinorhizobium/Ensifer group</taxon>
        <taxon>Sinorhizobium</taxon>
    </lineage>
</organism>
<proteinExistence type="predicted"/>
<evidence type="ECO:0000313" key="2">
    <source>
        <dbReference type="Proteomes" id="UP000510721"/>
    </source>
</evidence>
<sequence>MLKILPAVSISALLYGEQTRSAISGAAILIGWSGMRSKTARTHIPLHTPADMHQSKTPAFPGFLDCPEKILRICVISLLHLKKA</sequence>
<evidence type="ECO:0000313" key="1">
    <source>
        <dbReference type="EMBL" id="QLL63509.1"/>
    </source>
</evidence>
<gene>
    <name evidence="1" type="ORF">FKV68_19725</name>
</gene>
<dbReference type="AlphaFoldDB" id="A0A859QVE0"/>
<name>A0A859QVE0_9HYPH</name>
<accession>A0A859QVE0</accession>
<dbReference type="Proteomes" id="UP000510721">
    <property type="component" value="Chromosome"/>
</dbReference>
<dbReference type="RefSeq" id="WP_180939388.1">
    <property type="nucleotide sequence ID" value="NZ_CP041238.1"/>
</dbReference>
<keyword evidence="2" id="KW-1185">Reference proteome</keyword>
<reference evidence="1 2" key="1">
    <citation type="submission" date="2019-06" db="EMBL/GenBank/DDBJ databases">
        <title>Complete genome sequence of Ensifer mexicanus ITTG R7 isolated from nodules of Acacia angustissima (Mill.) Kuntze.</title>
        <authorList>
            <person name="Rincon-Rosales R."/>
            <person name="Rogel M.A."/>
            <person name="Guerrero G."/>
            <person name="Rincon-Molina C.I."/>
            <person name="Lopez-Lopez A."/>
            <person name="Martinez-Romero E."/>
        </authorList>
    </citation>
    <scope>NUCLEOTIDE SEQUENCE [LARGE SCALE GENOMIC DNA]</scope>
    <source>
        <strain evidence="1 2">ITTG R7</strain>
    </source>
</reference>
<dbReference type="EMBL" id="CP041238">
    <property type="protein sequence ID" value="QLL63509.1"/>
    <property type="molecule type" value="Genomic_DNA"/>
</dbReference>
<dbReference type="KEGG" id="emx:FKV68_19725"/>